<dbReference type="InterPro" id="IPR011990">
    <property type="entry name" value="TPR-like_helical_dom_sf"/>
</dbReference>
<protein>
    <recommendedName>
        <fullName evidence="6">Pentatricopeptide repeat-containing protein</fullName>
    </recommendedName>
</protein>
<feature type="repeat" description="PPR" evidence="3">
    <location>
        <begin position="277"/>
        <end position="311"/>
    </location>
</feature>
<comment type="caution">
    <text evidence="4">The sequence shown here is derived from an EMBL/GenBank/DDBJ whole genome shotgun (WGS) entry which is preliminary data.</text>
</comment>
<evidence type="ECO:0000313" key="4">
    <source>
        <dbReference type="EMBL" id="KAG9456928.1"/>
    </source>
</evidence>
<feature type="repeat" description="PPR" evidence="3">
    <location>
        <begin position="504"/>
        <end position="538"/>
    </location>
</feature>
<accession>A0AAV7F7H8</accession>
<proteinExistence type="inferred from homology"/>
<organism evidence="4 5">
    <name type="scientific">Aristolochia fimbriata</name>
    <name type="common">White veined hardy Dutchman's pipe vine</name>
    <dbReference type="NCBI Taxonomy" id="158543"/>
    <lineage>
        <taxon>Eukaryota</taxon>
        <taxon>Viridiplantae</taxon>
        <taxon>Streptophyta</taxon>
        <taxon>Embryophyta</taxon>
        <taxon>Tracheophyta</taxon>
        <taxon>Spermatophyta</taxon>
        <taxon>Magnoliopsida</taxon>
        <taxon>Magnoliidae</taxon>
        <taxon>Piperales</taxon>
        <taxon>Aristolochiaceae</taxon>
        <taxon>Aristolochia</taxon>
    </lineage>
</organism>
<reference evidence="4 5" key="1">
    <citation type="submission" date="2021-07" db="EMBL/GenBank/DDBJ databases">
        <title>The Aristolochia fimbriata genome: insights into angiosperm evolution, floral development and chemical biosynthesis.</title>
        <authorList>
            <person name="Jiao Y."/>
        </authorList>
    </citation>
    <scope>NUCLEOTIDE SEQUENCE [LARGE SCALE GENOMIC DNA]</scope>
    <source>
        <strain evidence="4">IBCAS-2021</strain>
        <tissue evidence="4">Leaf</tissue>
    </source>
</reference>
<sequence length="553" mass="62868">MSGFLLVALSRTMRRSATVTISGQSIVLRFYYQSTQSRSFSLWLRTCSFASLPEILNPEAESSYPLPQLFSVLSSRGWRKDPLLKKLAPALTPLHVSKLCSLPLDPKVVLDFFHWIAGRPGFRHDPHTHLSLLNLLITAKFFSFAEKIRISMIKCCTSEGEVLFVLEELRRINHGEGENKFTLTLRSYNTILMSLARFMKIDLMKEVYGDILEDKLKPNIYTFNTMINAHCKGGDIVEAKRYMNYILQHGLVPDTHTYTSLILGYCRASDLDGCKPDAQVYTSFIRAYCREGKFAEVENLMLKMKLDGVQPDVVTYVTLMDGYGSSGLKDLAFDVFKHMFLAGCKPDYHAYAVMLKHIFREKIVKDTESSAVFDVWKTLTIDNAFNFLEQMVSHGCSPCVDSFEALIWGFCKEDRLEDAQNLVQHMSHLGIPPDEDIYTNLVNCCCKLGMYLDALKLVERMVETGHLPRLESYKLLINAFSDQKQYDNAKNAFNGLLGCEYNYDEVAWVVLIDGLLRSGHVDMCSVLLDIMEGKGCQLSSQTYDLLIKELPVE</sequence>
<dbReference type="Proteomes" id="UP000825729">
    <property type="component" value="Unassembled WGS sequence"/>
</dbReference>
<gene>
    <name evidence="4" type="ORF">H6P81_001436</name>
</gene>
<feature type="repeat" description="PPR" evidence="3">
    <location>
        <begin position="219"/>
        <end position="253"/>
    </location>
</feature>
<dbReference type="InterPro" id="IPR002885">
    <property type="entry name" value="PPR_rpt"/>
</dbReference>
<evidence type="ECO:0000256" key="2">
    <source>
        <dbReference type="ARBA" id="ARBA00022737"/>
    </source>
</evidence>
<feature type="repeat" description="PPR" evidence="3">
    <location>
        <begin position="399"/>
        <end position="433"/>
    </location>
</feature>
<feature type="repeat" description="PPR" evidence="3">
    <location>
        <begin position="434"/>
        <end position="468"/>
    </location>
</feature>
<dbReference type="NCBIfam" id="TIGR00756">
    <property type="entry name" value="PPR"/>
    <property type="match status" value="4"/>
</dbReference>
<keyword evidence="2" id="KW-0677">Repeat</keyword>
<dbReference type="EMBL" id="JAINDJ010000002">
    <property type="protein sequence ID" value="KAG9456928.1"/>
    <property type="molecule type" value="Genomic_DNA"/>
</dbReference>
<feature type="repeat" description="PPR" evidence="3">
    <location>
        <begin position="312"/>
        <end position="346"/>
    </location>
</feature>
<evidence type="ECO:0008006" key="6">
    <source>
        <dbReference type="Google" id="ProtNLM"/>
    </source>
</evidence>
<keyword evidence="5" id="KW-1185">Reference proteome</keyword>
<dbReference type="PROSITE" id="PS51375">
    <property type="entry name" value="PPR"/>
    <property type="match status" value="6"/>
</dbReference>
<dbReference type="PANTHER" id="PTHR47447:SF17">
    <property type="entry name" value="OS12G0638900 PROTEIN"/>
    <property type="match status" value="1"/>
</dbReference>
<dbReference type="PANTHER" id="PTHR47447">
    <property type="entry name" value="OS03G0856100 PROTEIN"/>
    <property type="match status" value="1"/>
</dbReference>
<dbReference type="SUPFAM" id="SSF48452">
    <property type="entry name" value="TPR-like"/>
    <property type="match status" value="1"/>
</dbReference>
<evidence type="ECO:0000313" key="5">
    <source>
        <dbReference type="Proteomes" id="UP000825729"/>
    </source>
</evidence>
<evidence type="ECO:0000256" key="1">
    <source>
        <dbReference type="ARBA" id="ARBA00007626"/>
    </source>
</evidence>
<name>A0AAV7F7H8_ARIFI</name>
<evidence type="ECO:0000256" key="3">
    <source>
        <dbReference type="PROSITE-ProRule" id="PRU00708"/>
    </source>
</evidence>
<comment type="similarity">
    <text evidence="1">Belongs to the PPR family. P subfamily.</text>
</comment>
<dbReference type="AlphaFoldDB" id="A0AAV7F7H8"/>
<dbReference type="Gene3D" id="1.25.40.10">
    <property type="entry name" value="Tetratricopeptide repeat domain"/>
    <property type="match status" value="3"/>
</dbReference>
<dbReference type="Pfam" id="PF13041">
    <property type="entry name" value="PPR_2"/>
    <property type="match status" value="4"/>
</dbReference>